<keyword evidence="3" id="KW-1133">Transmembrane helix</keyword>
<dbReference type="GO" id="GO:0008320">
    <property type="term" value="F:protein transmembrane transporter activity"/>
    <property type="evidence" value="ECO:0007669"/>
    <property type="project" value="TreeGrafter"/>
</dbReference>
<dbReference type="GO" id="GO:0042721">
    <property type="term" value="C:TIM22 mitochondrial import inner membrane insertion complex"/>
    <property type="evidence" value="ECO:0007669"/>
    <property type="project" value="InterPro"/>
</dbReference>
<dbReference type="InterPro" id="IPR039175">
    <property type="entry name" value="TIM22"/>
</dbReference>
<dbReference type="Proteomes" id="UP000026961">
    <property type="component" value="Chromosome 2"/>
</dbReference>
<evidence type="ECO:0000256" key="3">
    <source>
        <dbReference type="ARBA" id="ARBA00022989"/>
    </source>
</evidence>
<evidence type="ECO:0000256" key="1">
    <source>
        <dbReference type="ARBA" id="ARBA00004141"/>
    </source>
</evidence>
<evidence type="ECO:0000256" key="2">
    <source>
        <dbReference type="ARBA" id="ARBA00022692"/>
    </source>
</evidence>
<organism evidence="5">
    <name type="scientific">Oryza glumipatula</name>
    <dbReference type="NCBI Taxonomy" id="40148"/>
    <lineage>
        <taxon>Eukaryota</taxon>
        <taxon>Viridiplantae</taxon>
        <taxon>Streptophyta</taxon>
        <taxon>Embryophyta</taxon>
        <taxon>Tracheophyta</taxon>
        <taxon>Spermatophyta</taxon>
        <taxon>Magnoliopsida</taxon>
        <taxon>Liliopsida</taxon>
        <taxon>Poales</taxon>
        <taxon>Poaceae</taxon>
        <taxon>BOP clade</taxon>
        <taxon>Oryzoideae</taxon>
        <taxon>Oryzeae</taxon>
        <taxon>Oryzinae</taxon>
        <taxon>Oryza</taxon>
    </lineage>
</organism>
<dbReference type="Pfam" id="PF02466">
    <property type="entry name" value="Tim17"/>
    <property type="match status" value="1"/>
</dbReference>
<dbReference type="PANTHER" id="PTHR14110:SF28">
    <property type="entry name" value="OS02G0526500 PROTEIN"/>
    <property type="match status" value="1"/>
</dbReference>
<accession>A0A0D9YT14</accession>
<name>A0A0D9YT14_9ORYZ</name>
<dbReference type="AlphaFoldDB" id="A0A0D9YT14"/>
<dbReference type="Gramene" id="OGLUM02G19030.1">
    <property type="protein sequence ID" value="OGLUM02G19030.1"/>
    <property type="gene ID" value="OGLUM02G19030"/>
</dbReference>
<dbReference type="PANTHER" id="PTHR14110">
    <property type="entry name" value="MITOCHONDRIAL IMPORT INNER MEMBRANE TRANSLOCASE SUBUNIT TIM22"/>
    <property type="match status" value="1"/>
</dbReference>
<keyword evidence="6" id="KW-1185">Reference proteome</keyword>
<dbReference type="STRING" id="40148.A0A0D9YT14"/>
<keyword evidence="4" id="KW-0472">Membrane</keyword>
<reference evidence="5" key="2">
    <citation type="submission" date="2018-05" db="EMBL/GenBank/DDBJ databases">
        <title>OgluRS3 (Oryza glumaepatula Reference Sequence Version 3).</title>
        <authorList>
            <person name="Zhang J."/>
            <person name="Kudrna D."/>
            <person name="Lee S."/>
            <person name="Talag J."/>
            <person name="Welchert J."/>
            <person name="Wing R.A."/>
        </authorList>
    </citation>
    <scope>NUCLEOTIDE SEQUENCE [LARGE SCALE GENOMIC DNA]</scope>
</reference>
<reference evidence="5" key="1">
    <citation type="submission" date="2015-04" db="UniProtKB">
        <authorList>
            <consortium name="EnsemblPlants"/>
        </authorList>
    </citation>
    <scope>IDENTIFICATION</scope>
</reference>
<dbReference type="EnsemblPlants" id="OGLUM02G19030.1">
    <property type="protein sequence ID" value="OGLUM02G19030.1"/>
    <property type="gene ID" value="OGLUM02G19030"/>
</dbReference>
<dbReference type="GO" id="GO:0045036">
    <property type="term" value="P:protein targeting to chloroplast"/>
    <property type="evidence" value="ECO:0007669"/>
    <property type="project" value="TreeGrafter"/>
</dbReference>
<dbReference type="HOGENOM" id="CLU_878210_0_0_1"/>
<evidence type="ECO:0000256" key="4">
    <source>
        <dbReference type="ARBA" id="ARBA00023136"/>
    </source>
</evidence>
<comment type="subcellular location">
    <subcellularLocation>
        <location evidence="1">Membrane</location>
        <topology evidence="1">Multi-pass membrane protein</topology>
    </subcellularLocation>
</comment>
<protein>
    <submittedName>
        <fullName evidence="5">Uncharacterized protein</fullName>
    </submittedName>
</protein>
<dbReference type="GO" id="GO:0045039">
    <property type="term" value="P:protein insertion into mitochondrial inner membrane"/>
    <property type="evidence" value="ECO:0007669"/>
    <property type="project" value="InterPro"/>
</dbReference>
<dbReference type="GO" id="GO:0009706">
    <property type="term" value="C:chloroplast inner membrane"/>
    <property type="evidence" value="ECO:0007669"/>
    <property type="project" value="TreeGrafter"/>
</dbReference>
<proteinExistence type="predicted"/>
<sequence length="314" mass="33619">MAMASSSSASAAAARRGSLVEEWSGRVKALEAGFRKWMAEQPTHIEAAVTTAVGAVQGAALGGLMGTLTADGGSPFPTPPPPPPNANPQAMASFKQAQALAGGPLVQARNFAVMTGANAGISCVMRRIRGGEDIQGSMAAAFGSGALFSIVSGMGTPNPVANAITTGAAFAIFQGGFFMIGQKFSKPQSEDLYYSRARSMLQKLGLEKYEKNFKKGILSLEKHGEASQPLAHGSLDCVGLYYLKLCHLCFFYDMLPRQRIHHKGFFFFERRGGGSYCWMVISFYLPIEFCATISHMLVIHCIHPVQEADHLQGE</sequence>
<evidence type="ECO:0000313" key="5">
    <source>
        <dbReference type="EnsemblPlants" id="OGLUM02G19030.1"/>
    </source>
</evidence>
<keyword evidence="2" id="KW-0812">Transmembrane</keyword>
<evidence type="ECO:0000313" key="6">
    <source>
        <dbReference type="Proteomes" id="UP000026961"/>
    </source>
</evidence>
<dbReference type="eggNOG" id="ENOG502QPIB">
    <property type="taxonomic scope" value="Eukaryota"/>
</dbReference>